<dbReference type="Proteomes" id="UP000295696">
    <property type="component" value="Unassembled WGS sequence"/>
</dbReference>
<evidence type="ECO:0000313" key="4">
    <source>
        <dbReference type="EMBL" id="TCS61543.1"/>
    </source>
</evidence>
<reference evidence="4 5" key="1">
    <citation type="submission" date="2019-03" db="EMBL/GenBank/DDBJ databases">
        <title>Genomic Encyclopedia of Type Strains, Phase IV (KMG-IV): sequencing the most valuable type-strain genomes for metagenomic binning, comparative biology and taxonomic classification.</title>
        <authorList>
            <person name="Goeker M."/>
        </authorList>
    </citation>
    <scope>NUCLEOTIDE SEQUENCE [LARGE SCALE GENOMIC DNA]</scope>
    <source>
        <strain evidence="4 5">DSM 104836</strain>
    </source>
</reference>
<evidence type="ECO:0000313" key="5">
    <source>
        <dbReference type="Proteomes" id="UP000295696"/>
    </source>
</evidence>
<accession>A0A4R3J9B5</accession>
<evidence type="ECO:0000256" key="2">
    <source>
        <dbReference type="ARBA" id="ARBA00008520"/>
    </source>
</evidence>
<comment type="caution">
    <text evidence="4">The sequence shown here is derived from an EMBL/GenBank/DDBJ whole genome shotgun (WGS) entry which is preliminary data.</text>
</comment>
<dbReference type="AlphaFoldDB" id="A0A4R3J9B5"/>
<dbReference type="SUPFAM" id="SSF53850">
    <property type="entry name" value="Periplasmic binding protein-like II"/>
    <property type="match status" value="1"/>
</dbReference>
<comment type="similarity">
    <text evidence="2">Belongs to the bacterial solute-binding protein 1 family.</text>
</comment>
<gene>
    <name evidence="4" type="ORF">EDD52_111141</name>
</gene>
<keyword evidence="5" id="KW-1185">Reference proteome</keyword>
<keyword evidence="3" id="KW-0732">Signal</keyword>
<name>A0A4R3J9B5_9RHOB</name>
<protein>
    <submittedName>
        <fullName evidence="4">Carbohydrate ABC transporter substrate-binding protein (CUT1 family)</fullName>
    </submittedName>
</protein>
<evidence type="ECO:0000256" key="1">
    <source>
        <dbReference type="ARBA" id="ARBA00004418"/>
    </source>
</evidence>
<dbReference type="CDD" id="cd13585">
    <property type="entry name" value="PBP2_TMBP_like"/>
    <property type="match status" value="1"/>
</dbReference>
<dbReference type="InterPro" id="IPR006059">
    <property type="entry name" value="SBP"/>
</dbReference>
<dbReference type="Gene3D" id="3.40.190.10">
    <property type="entry name" value="Periplasmic binding protein-like II"/>
    <property type="match status" value="1"/>
</dbReference>
<dbReference type="Pfam" id="PF01547">
    <property type="entry name" value="SBP_bac_1"/>
    <property type="match status" value="1"/>
</dbReference>
<dbReference type="PANTHER" id="PTHR43649">
    <property type="entry name" value="ARABINOSE-BINDING PROTEIN-RELATED"/>
    <property type="match status" value="1"/>
</dbReference>
<dbReference type="PANTHER" id="PTHR43649:SF12">
    <property type="entry name" value="DIACETYLCHITOBIOSE BINDING PROTEIN DASA"/>
    <property type="match status" value="1"/>
</dbReference>
<dbReference type="EMBL" id="SLZU01000011">
    <property type="protein sequence ID" value="TCS61543.1"/>
    <property type="molecule type" value="Genomic_DNA"/>
</dbReference>
<evidence type="ECO:0000256" key="3">
    <source>
        <dbReference type="SAM" id="SignalP"/>
    </source>
</evidence>
<dbReference type="InterPro" id="IPR050490">
    <property type="entry name" value="Bact_solute-bd_prot1"/>
</dbReference>
<feature type="chain" id="PRO_5020903683" evidence="3">
    <location>
        <begin position="30"/>
        <end position="421"/>
    </location>
</feature>
<organism evidence="4 5">
    <name type="scientific">Primorskyibacter sedentarius</name>
    <dbReference type="NCBI Taxonomy" id="745311"/>
    <lineage>
        <taxon>Bacteria</taxon>
        <taxon>Pseudomonadati</taxon>
        <taxon>Pseudomonadota</taxon>
        <taxon>Alphaproteobacteria</taxon>
        <taxon>Rhodobacterales</taxon>
        <taxon>Roseobacteraceae</taxon>
        <taxon>Primorskyibacter</taxon>
    </lineage>
</organism>
<sequence>MSEEDNVKLTCTLKAAVAAATLLAGTASAQTEIEWLQWFAAENTTGFYEALAEEFEATHPDIKVKLVTQPFGKVRESIVTDSAIGVGSDVLGLNMPWTAEFMKIGLLEPLDDYLARDTNSFATEDLVQAPIGKIEGHTWMVPLNAFPFVMHVNMQLVEQAGFDAPPSTWDELREQAIAIAALGEGTSGIGLPFSSQPPANGPILTFLPLLYTNGGRIMDGTTPNFDNPKVVETLHFLNDLNKAGAIAPGISSRTGGVDLEEFIAGRTGFLISPGVHAQAIEGRNADLDYVAAAVPNNGIEAYRVHGWELGLSSASRNKDEAWEFINFLLSKDVNARVAAASNALPGNLEALEIVGEGAGDVMQAQIGILAEHEPVEELRQAPNAVGSWSLMTEEMQSMLNGDQTPEETAANVQARWLDLIK</sequence>
<comment type="subcellular location">
    <subcellularLocation>
        <location evidence="1">Periplasm</location>
    </subcellularLocation>
</comment>
<proteinExistence type="inferred from homology"/>
<feature type="signal peptide" evidence="3">
    <location>
        <begin position="1"/>
        <end position="29"/>
    </location>
</feature>
<dbReference type="GO" id="GO:0042597">
    <property type="term" value="C:periplasmic space"/>
    <property type="evidence" value="ECO:0007669"/>
    <property type="project" value="UniProtKB-SubCell"/>
</dbReference>